<protein>
    <submittedName>
        <fullName evidence="3">Uncharacterized protein</fullName>
    </submittedName>
</protein>
<dbReference type="Gene3D" id="3.80.10.10">
    <property type="entry name" value="Ribonuclease Inhibitor"/>
    <property type="match status" value="1"/>
</dbReference>
<evidence type="ECO:0000256" key="2">
    <source>
        <dbReference type="ARBA" id="ARBA00022737"/>
    </source>
</evidence>
<evidence type="ECO:0000256" key="1">
    <source>
        <dbReference type="ARBA" id="ARBA00022614"/>
    </source>
</evidence>
<dbReference type="Pfam" id="PF13855">
    <property type="entry name" value="LRR_8"/>
    <property type="match status" value="1"/>
</dbReference>
<dbReference type="PANTHER" id="PTHR15454:SF35">
    <property type="entry name" value="NISCHARIN"/>
    <property type="match status" value="1"/>
</dbReference>
<dbReference type="PRINTS" id="PR00019">
    <property type="entry name" value="LEURICHRPT"/>
</dbReference>
<organism evidence="3 4">
    <name type="scientific">Porites evermanni</name>
    <dbReference type="NCBI Taxonomy" id="104178"/>
    <lineage>
        <taxon>Eukaryota</taxon>
        <taxon>Metazoa</taxon>
        <taxon>Cnidaria</taxon>
        <taxon>Anthozoa</taxon>
        <taxon>Hexacorallia</taxon>
        <taxon>Scleractinia</taxon>
        <taxon>Fungiina</taxon>
        <taxon>Poritidae</taxon>
        <taxon>Porites</taxon>
    </lineage>
</organism>
<name>A0ABN8R4A8_9CNID</name>
<dbReference type="PANTHER" id="PTHR15454">
    <property type="entry name" value="NISCHARIN RELATED"/>
    <property type="match status" value="1"/>
</dbReference>
<dbReference type="SMART" id="SM00369">
    <property type="entry name" value="LRR_TYP"/>
    <property type="match status" value="3"/>
</dbReference>
<dbReference type="InterPro" id="IPR001611">
    <property type="entry name" value="Leu-rich_rpt"/>
</dbReference>
<dbReference type="InterPro" id="IPR032675">
    <property type="entry name" value="LRR_dom_sf"/>
</dbReference>
<dbReference type="Proteomes" id="UP001159427">
    <property type="component" value="Unassembled WGS sequence"/>
</dbReference>
<keyword evidence="4" id="KW-1185">Reference proteome</keyword>
<accession>A0ABN8R4A8</accession>
<dbReference type="InterPro" id="IPR003591">
    <property type="entry name" value="Leu-rich_rpt_typical-subtyp"/>
</dbReference>
<keyword evidence="1" id="KW-0433">Leucine-rich repeat</keyword>
<gene>
    <name evidence="3" type="ORF">PEVE_00008568</name>
</gene>
<dbReference type="Pfam" id="PF00560">
    <property type="entry name" value="LRR_1"/>
    <property type="match status" value="1"/>
</dbReference>
<dbReference type="EMBL" id="CALNXI010001585">
    <property type="protein sequence ID" value="CAH3172687.1"/>
    <property type="molecule type" value="Genomic_DNA"/>
</dbReference>
<evidence type="ECO:0000313" key="3">
    <source>
        <dbReference type="EMBL" id="CAH3172687.1"/>
    </source>
</evidence>
<proteinExistence type="predicted"/>
<keyword evidence="2" id="KW-0677">Repeat</keyword>
<comment type="caution">
    <text evidence="3">The sequence shown here is derived from an EMBL/GenBank/DDBJ whole genome shotgun (WGS) entry which is preliminary data.</text>
</comment>
<reference evidence="3 4" key="1">
    <citation type="submission" date="2022-05" db="EMBL/GenBank/DDBJ databases">
        <authorList>
            <consortium name="Genoscope - CEA"/>
            <person name="William W."/>
        </authorList>
    </citation>
    <scope>NUCLEOTIDE SEQUENCE [LARGE SCALE GENOMIC DNA]</scope>
</reference>
<dbReference type="PROSITE" id="PS51450">
    <property type="entry name" value="LRR"/>
    <property type="match status" value="3"/>
</dbReference>
<dbReference type="SUPFAM" id="SSF52075">
    <property type="entry name" value="Outer arm dynein light chain 1"/>
    <property type="match status" value="1"/>
</dbReference>
<evidence type="ECO:0000313" key="4">
    <source>
        <dbReference type="Proteomes" id="UP001159427"/>
    </source>
</evidence>
<sequence>MEVSAFTGMNVDNLFSKIVHHDLFVGRLEMWKRLARLMRAGVQEIDLSYHGISSLAIPMLGMGPLDVDGFCSLCKLDLSHNQLDELPEAISSLLSLTHLFLNDNYLSSLQPIITRRLVNLQELDLRNNKLNNFSLDITELSCLRRLSVQGNPLKDDETRKLMKLAHNERWIDIAAEVPKEILFKGQRTVQMYQKALRDGFVNVYRGRIFLIGQDRAGKTSLKSHCWVCHLTQKKKALKELTLQSVILMLIEFKTGMSTAKIRFGLKNSFLQDKYPGKKK</sequence>